<dbReference type="EMBL" id="AY159322">
    <property type="protein sequence ID" value="AAO22480.1"/>
    <property type="molecule type" value="Genomic_DNA"/>
</dbReference>
<evidence type="ECO:0000313" key="2">
    <source>
        <dbReference type="EMBL" id="AAO22480.1"/>
    </source>
</evidence>
<gene>
    <name evidence="2" type="primary">rev</name>
</gene>
<name>Q7ZB14_SIV</name>
<sequence>MSTDRGDLDEGFWRKYQAIVKQLWEGISPSSLCLQGRLSPAPQPQTARQRRRRRARLRKTEHQVRELQTRI</sequence>
<proteinExistence type="predicted"/>
<protein>
    <submittedName>
        <fullName evidence="2">Rev protein</fullName>
    </submittedName>
</protein>
<dbReference type="Proteomes" id="UP000258537">
    <property type="component" value="Segment"/>
</dbReference>
<organism evidence="2 3">
    <name type="scientific">Simian immunodeficiency virus</name>
    <name type="common">SIV</name>
    <dbReference type="NCBI Taxonomy" id="11723"/>
    <lineage>
        <taxon>Viruses</taxon>
        <taxon>Riboviria</taxon>
        <taxon>Pararnavirae</taxon>
        <taxon>Artverviricota</taxon>
        <taxon>Revtraviricetes</taxon>
        <taxon>Ortervirales</taxon>
        <taxon>Retroviridae</taxon>
        <taxon>Orthoretrovirinae</taxon>
        <taxon>Lentivirus</taxon>
        <taxon>Lentivirus simimdef</taxon>
    </lineage>
</organism>
<organismHost>
    <name type="scientific">Pan troglodytes</name>
    <name type="common">Chimpanzee</name>
    <dbReference type="NCBI Taxonomy" id="9598"/>
</organismHost>
<evidence type="ECO:0000256" key="1">
    <source>
        <dbReference type="SAM" id="MobiDB-lite"/>
    </source>
</evidence>
<feature type="compositionally biased region" description="Basic residues" evidence="1">
    <location>
        <begin position="48"/>
        <end position="57"/>
    </location>
</feature>
<evidence type="ECO:0000313" key="3">
    <source>
        <dbReference type="Proteomes" id="UP000258537"/>
    </source>
</evidence>
<feature type="compositionally biased region" description="Basic and acidic residues" evidence="1">
    <location>
        <begin position="58"/>
        <end position="71"/>
    </location>
</feature>
<organismHost>
    <name type="scientific">Cercopithecidae</name>
    <name type="common">Old World monkeys</name>
    <dbReference type="NCBI Taxonomy" id="9527"/>
</organismHost>
<feature type="region of interest" description="Disordered" evidence="1">
    <location>
        <begin position="34"/>
        <end position="71"/>
    </location>
</feature>
<accession>Q7ZB14</accession>
<reference evidence="2 3" key="1">
    <citation type="journal article" date="2003" name="J. Virol.">
        <title>Characterization and comparison of recombinant simian immunodeficiency virus from drill (Mandrillus leucophaeus) and mandrill (Mandrillus sphinx) isolates.</title>
        <authorList>
            <person name="Hu J."/>
            <person name="Switzer W.M."/>
            <person name="Foley B.T."/>
            <person name="Robertson D.L."/>
            <person name="Goeken R.M."/>
            <person name="Korber B.T."/>
            <person name="Hirsch V.M."/>
            <person name="Beer B.E."/>
        </authorList>
    </citation>
    <scope>NUCLEOTIDE SEQUENCE [LARGE SCALE GENOMIC DNA]</scope>
    <source>
        <strain evidence="2">SIVmnd5440</strain>
    </source>
</reference>